<protein>
    <recommendedName>
        <fullName evidence="2">ACT domain-containing protein</fullName>
    </recommendedName>
</protein>
<proteinExistence type="predicted"/>
<dbReference type="InterPro" id="IPR002912">
    <property type="entry name" value="ACT_dom"/>
</dbReference>
<comment type="caution">
    <text evidence="3">The sequence shown here is derived from an EMBL/GenBank/DDBJ whole genome shotgun (WGS) entry which is preliminary data.</text>
</comment>
<keyword evidence="4" id="KW-1185">Reference proteome</keyword>
<evidence type="ECO:0000259" key="2">
    <source>
        <dbReference type="PROSITE" id="PS51671"/>
    </source>
</evidence>
<dbReference type="CDD" id="cd04900">
    <property type="entry name" value="ACT_UUR-like_1"/>
    <property type="match status" value="1"/>
</dbReference>
<dbReference type="InterPro" id="IPR045865">
    <property type="entry name" value="ACT-like_dom_sf"/>
</dbReference>
<dbReference type="CDD" id="cd04873">
    <property type="entry name" value="ACT_UUR-ACR-like"/>
    <property type="match status" value="1"/>
</dbReference>
<feature type="region of interest" description="Disordered" evidence="1">
    <location>
        <begin position="105"/>
        <end position="144"/>
    </location>
</feature>
<dbReference type="Proteomes" id="UP000789595">
    <property type="component" value="Unassembled WGS sequence"/>
</dbReference>
<evidence type="ECO:0000313" key="3">
    <source>
        <dbReference type="EMBL" id="CAH0369229.1"/>
    </source>
</evidence>
<feature type="compositionally biased region" description="Pro residues" evidence="1">
    <location>
        <begin position="385"/>
        <end position="394"/>
    </location>
</feature>
<name>A0A8J2SMN1_9STRA</name>
<feature type="compositionally biased region" description="Polar residues" evidence="1">
    <location>
        <begin position="369"/>
        <end position="382"/>
    </location>
</feature>
<evidence type="ECO:0000313" key="4">
    <source>
        <dbReference type="Proteomes" id="UP000789595"/>
    </source>
</evidence>
<reference evidence="3" key="1">
    <citation type="submission" date="2021-11" db="EMBL/GenBank/DDBJ databases">
        <authorList>
            <consortium name="Genoscope - CEA"/>
            <person name="William W."/>
        </authorList>
    </citation>
    <scope>NUCLEOTIDE SEQUENCE</scope>
</reference>
<accession>A0A8J2SMN1</accession>
<feature type="domain" description="ACT" evidence="2">
    <location>
        <begin position="268"/>
        <end position="351"/>
    </location>
</feature>
<dbReference type="PANTHER" id="PTHR35213:SF5">
    <property type="entry name" value="RING-TYPE DOMAIN-CONTAINING PROTEIN"/>
    <property type="match status" value="1"/>
</dbReference>
<dbReference type="OrthoDB" id="2019938at2759"/>
<organism evidence="3 4">
    <name type="scientific">Pelagomonas calceolata</name>
    <dbReference type="NCBI Taxonomy" id="35677"/>
    <lineage>
        <taxon>Eukaryota</taxon>
        <taxon>Sar</taxon>
        <taxon>Stramenopiles</taxon>
        <taxon>Ochrophyta</taxon>
        <taxon>Pelagophyceae</taxon>
        <taxon>Pelagomonadales</taxon>
        <taxon>Pelagomonadaceae</taxon>
        <taxon>Pelagomonas</taxon>
    </lineage>
</organism>
<feature type="region of interest" description="Disordered" evidence="1">
    <location>
        <begin position="348"/>
        <end position="394"/>
    </location>
</feature>
<sequence>MEATPAASSAPRALERRHGKWTQAECDYAMLLIEHFTSGRLPGLLGGESLRTTLSECLACTPMRVTKKLSSTHAIGKCVFKLRGSLTNDERQALDAARRAFLASVEPRRRPSGEPVSTPQILPTDRVTRGGGKRSRDDDAPTDQLIAPASQTLFTVTHLAPHDANERQPVETSVLARVNEQRRTAVRIVMQDRPGLLGHMSRFFARRNLTILAARCETLAGGVLHDEFEVVDATTRRPVADAAALAQMERDVLASLKKTERDKSTTTTLSVSVPDRPGLLKRIVASLDSLSLNVVGAKISTVVGGAEPQITRTAVDTFDVVDARTGAAIVDAERLRSIEAQLAADLRDVPDVTMEASSPPPPPPPGSPQISTASPGPSQQASPRLGPPVPTISP</sequence>
<feature type="domain" description="ACT" evidence="2">
    <location>
        <begin position="185"/>
        <end position="264"/>
    </location>
</feature>
<gene>
    <name evidence="3" type="ORF">PECAL_2P23440</name>
</gene>
<feature type="compositionally biased region" description="Pro residues" evidence="1">
    <location>
        <begin position="358"/>
        <end position="367"/>
    </location>
</feature>
<evidence type="ECO:0000256" key="1">
    <source>
        <dbReference type="SAM" id="MobiDB-lite"/>
    </source>
</evidence>
<dbReference type="SUPFAM" id="SSF55021">
    <property type="entry name" value="ACT-like"/>
    <property type="match status" value="2"/>
</dbReference>
<dbReference type="EMBL" id="CAKKNE010000002">
    <property type="protein sequence ID" value="CAH0369229.1"/>
    <property type="molecule type" value="Genomic_DNA"/>
</dbReference>
<dbReference type="PANTHER" id="PTHR35213">
    <property type="entry name" value="RING-TYPE DOMAIN-CONTAINING PROTEIN-RELATED"/>
    <property type="match status" value="1"/>
</dbReference>
<dbReference type="PROSITE" id="PS51671">
    <property type="entry name" value="ACT"/>
    <property type="match status" value="2"/>
</dbReference>
<dbReference type="AlphaFoldDB" id="A0A8J2SMN1"/>